<dbReference type="NCBIfam" id="TIGR01845">
    <property type="entry name" value="outer_NodT"/>
    <property type="match status" value="1"/>
</dbReference>
<comment type="subcellular location">
    <subcellularLocation>
        <location evidence="9">Cell membrane</location>
        <topology evidence="9">Lipid-anchor</topology>
    </subcellularLocation>
    <subcellularLocation>
        <location evidence="1">Membrane</location>
    </subcellularLocation>
</comment>
<feature type="signal peptide" evidence="9">
    <location>
        <begin position="1"/>
        <end position="20"/>
    </location>
</feature>
<feature type="chain" id="PRO_5031591514" evidence="9">
    <location>
        <begin position="21"/>
        <end position="494"/>
    </location>
</feature>
<comment type="caution">
    <text evidence="11">The sequence shown here is derived from an EMBL/GenBank/DDBJ whole genome shotgun (WGS) entry which is preliminary data.</text>
</comment>
<keyword evidence="12" id="KW-1185">Reference proteome</keyword>
<dbReference type="Gene3D" id="2.20.200.10">
    <property type="entry name" value="Outer membrane efflux proteins (OEP)"/>
    <property type="match status" value="1"/>
</dbReference>
<dbReference type="AlphaFoldDB" id="A0A7W2FE52"/>
<evidence type="ECO:0000256" key="2">
    <source>
        <dbReference type="ARBA" id="ARBA00007613"/>
    </source>
</evidence>
<protein>
    <submittedName>
        <fullName evidence="11">Efflux transporter outer membrane subunit</fullName>
    </submittedName>
</protein>
<evidence type="ECO:0000256" key="8">
    <source>
        <dbReference type="ARBA" id="ARBA00023288"/>
    </source>
</evidence>
<sequence>MQAIRIAAAATLALTLAACADMGGIAPQAHKLDATSVNAGAAIKGAMAHAAWPQEQWWEALQDPQLNRLMASALADNPSLHAAQARVRQARALAGITEAATLPRVDAAASAQRELFSAHAMVPPPLAGNYAWNNTAILSGSYDLDLWGRDHAALAAALGDVQLASAETQMARLALESAIVRAYIQLALNYTLEDSAAATLAQRERLLDLTRRRQAAGLASAIDVTSIETTLPAGRREQEQIGTTIALLRNQLAALIGKGPGDGESIARPRLILAPEQGQTLPATAASAGVSAAALPIALPAELPAELLGRRPDIAAQRWRVEAAAQRINVAKAAFYPNINLTAFAGVQALGFGHLLEAGSAMRGIAPAISLPVFEGGRLRSQLAGQSAVYDGAVEQYNATVLHALEEVANAVTRDRAEQEQARLNRQALASARQAHRLAEQAWRAGLTDQANEIGARIALLQEQRQVAQVASRQLDNYAELMAALGGGVKLDLP</sequence>
<evidence type="ECO:0000256" key="10">
    <source>
        <dbReference type="SAM" id="Coils"/>
    </source>
</evidence>
<dbReference type="Gene3D" id="1.20.1600.10">
    <property type="entry name" value="Outer membrane efflux proteins (OEP)"/>
    <property type="match status" value="1"/>
</dbReference>
<dbReference type="EMBL" id="JACEZU010000014">
    <property type="protein sequence ID" value="MBA5690043.1"/>
    <property type="molecule type" value="Genomic_DNA"/>
</dbReference>
<keyword evidence="7 9" id="KW-0564">Palmitate</keyword>
<evidence type="ECO:0000256" key="3">
    <source>
        <dbReference type="ARBA" id="ARBA00022452"/>
    </source>
</evidence>
<keyword evidence="4 9" id="KW-0812">Transmembrane</keyword>
<evidence type="ECO:0000256" key="7">
    <source>
        <dbReference type="ARBA" id="ARBA00023139"/>
    </source>
</evidence>
<keyword evidence="8 9" id="KW-0449">Lipoprotein</keyword>
<evidence type="ECO:0000256" key="5">
    <source>
        <dbReference type="ARBA" id="ARBA00022729"/>
    </source>
</evidence>
<keyword evidence="5 9" id="KW-0732">Signal</keyword>
<gene>
    <name evidence="11" type="ORF">H3H39_23635</name>
</gene>
<evidence type="ECO:0000256" key="6">
    <source>
        <dbReference type="ARBA" id="ARBA00023136"/>
    </source>
</evidence>
<proteinExistence type="inferred from homology"/>
<keyword evidence="3 9" id="KW-1134">Transmembrane beta strand</keyword>
<reference evidence="11 12" key="1">
    <citation type="submission" date="2020-07" db="EMBL/GenBank/DDBJ databases">
        <title>Novel species isolated from subtropical streams in China.</title>
        <authorList>
            <person name="Lu H."/>
        </authorList>
    </citation>
    <scope>NUCLEOTIDE SEQUENCE [LARGE SCALE GENOMIC DNA]</scope>
    <source>
        <strain evidence="11 12">LX47W</strain>
    </source>
</reference>
<keyword evidence="6 9" id="KW-0472">Membrane</keyword>
<dbReference type="InterPro" id="IPR010131">
    <property type="entry name" value="MdtP/NodT-like"/>
</dbReference>
<dbReference type="InterPro" id="IPR003423">
    <property type="entry name" value="OMP_efflux"/>
</dbReference>
<dbReference type="Pfam" id="PF02321">
    <property type="entry name" value="OEP"/>
    <property type="match status" value="2"/>
</dbReference>
<dbReference type="GO" id="GO:0015562">
    <property type="term" value="F:efflux transmembrane transporter activity"/>
    <property type="evidence" value="ECO:0007669"/>
    <property type="project" value="InterPro"/>
</dbReference>
<evidence type="ECO:0000313" key="11">
    <source>
        <dbReference type="EMBL" id="MBA5690043.1"/>
    </source>
</evidence>
<dbReference type="SUPFAM" id="SSF56954">
    <property type="entry name" value="Outer membrane efflux proteins (OEP)"/>
    <property type="match status" value="1"/>
</dbReference>
<dbReference type="PANTHER" id="PTHR30203:SF20">
    <property type="entry name" value="MULTIDRUG RESISTANCE OUTER MEMBRANE PROTEIN MDTP-RELATED"/>
    <property type="match status" value="1"/>
</dbReference>
<comment type="similarity">
    <text evidence="2 9">Belongs to the outer membrane factor (OMF) (TC 1.B.17) family.</text>
</comment>
<dbReference type="RefSeq" id="WP_182156841.1">
    <property type="nucleotide sequence ID" value="NZ_JACEZU010000014.1"/>
</dbReference>
<name>A0A7W2FE52_9BURK</name>
<evidence type="ECO:0000256" key="9">
    <source>
        <dbReference type="RuleBase" id="RU362097"/>
    </source>
</evidence>
<accession>A0A7W2FE52</accession>
<evidence type="ECO:0000256" key="1">
    <source>
        <dbReference type="ARBA" id="ARBA00004370"/>
    </source>
</evidence>
<dbReference type="Proteomes" id="UP000573499">
    <property type="component" value="Unassembled WGS sequence"/>
</dbReference>
<dbReference type="PROSITE" id="PS51257">
    <property type="entry name" value="PROKAR_LIPOPROTEIN"/>
    <property type="match status" value="1"/>
</dbReference>
<feature type="coiled-coil region" evidence="10">
    <location>
        <begin position="402"/>
        <end position="434"/>
    </location>
</feature>
<keyword evidence="10" id="KW-0175">Coiled coil</keyword>
<evidence type="ECO:0000256" key="4">
    <source>
        <dbReference type="ARBA" id="ARBA00022692"/>
    </source>
</evidence>
<dbReference type="GO" id="GO:0005886">
    <property type="term" value="C:plasma membrane"/>
    <property type="evidence" value="ECO:0007669"/>
    <property type="project" value="UniProtKB-SubCell"/>
</dbReference>
<dbReference type="PANTHER" id="PTHR30203">
    <property type="entry name" value="OUTER MEMBRANE CATION EFFLUX PROTEIN"/>
    <property type="match status" value="1"/>
</dbReference>
<organism evidence="11 12">
    <name type="scientific">Rugamonas apoptosis</name>
    <dbReference type="NCBI Taxonomy" id="2758570"/>
    <lineage>
        <taxon>Bacteria</taxon>
        <taxon>Pseudomonadati</taxon>
        <taxon>Pseudomonadota</taxon>
        <taxon>Betaproteobacteria</taxon>
        <taxon>Burkholderiales</taxon>
        <taxon>Oxalobacteraceae</taxon>
        <taxon>Telluria group</taxon>
        <taxon>Rugamonas</taxon>
    </lineage>
</organism>
<evidence type="ECO:0000313" key="12">
    <source>
        <dbReference type="Proteomes" id="UP000573499"/>
    </source>
</evidence>